<accession>A0A1B7TAZ8</accession>
<feature type="transmembrane region" description="Helical" evidence="1">
    <location>
        <begin position="326"/>
        <end position="347"/>
    </location>
</feature>
<dbReference type="Proteomes" id="UP000092321">
    <property type="component" value="Unassembled WGS sequence"/>
</dbReference>
<feature type="transmembrane region" description="Helical" evidence="1">
    <location>
        <begin position="111"/>
        <end position="142"/>
    </location>
</feature>
<feature type="transmembrane region" description="Helical" evidence="1">
    <location>
        <begin position="67"/>
        <end position="90"/>
    </location>
</feature>
<evidence type="ECO:0000259" key="3">
    <source>
        <dbReference type="Pfam" id="PF12430"/>
    </source>
</evidence>
<name>A0A1B7TAZ8_9ASCO</name>
<dbReference type="OrthoDB" id="3972504at2759"/>
<dbReference type="AlphaFoldDB" id="A0A1B7TAZ8"/>
<dbReference type="InterPro" id="IPR025969">
    <property type="entry name" value="ABA_GPCR_dom"/>
</dbReference>
<feature type="chain" id="PRO_5013108331" description="Abscisic acid G-protein coupled receptor-like domain-containing protein" evidence="2">
    <location>
        <begin position="16"/>
        <end position="557"/>
    </location>
</feature>
<keyword evidence="2" id="KW-0732">Signal</keyword>
<feature type="transmembrane region" description="Helical" evidence="1">
    <location>
        <begin position="243"/>
        <end position="263"/>
    </location>
</feature>
<feature type="domain" description="Abscisic acid G-protein coupled receptor-like" evidence="3">
    <location>
        <begin position="248"/>
        <end position="431"/>
    </location>
</feature>
<dbReference type="EMBL" id="LXPE01000036">
    <property type="protein sequence ID" value="OBA25887.1"/>
    <property type="molecule type" value="Genomic_DNA"/>
</dbReference>
<evidence type="ECO:0000313" key="5">
    <source>
        <dbReference type="Proteomes" id="UP000092321"/>
    </source>
</evidence>
<reference evidence="5" key="1">
    <citation type="journal article" date="2016" name="Proc. Natl. Acad. Sci. U.S.A.">
        <title>Comparative genomics of biotechnologically important yeasts.</title>
        <authorList>
            <person name="Riley R."/>
            <person name="Haridas S."/>
            <person name="Wolfe K.H."/>
            <person name="Lopes M.R."/>
            <person name="Hittinger C.T."/>
            <person name="Goeker M."/>
            <person name="Salamov A.A."/>
            <person name="Wisecaver J.H."/>
            <person name="Long T.M."/>
            <person name="Calvey C.H."/>
            <person name="Aerts A.L."/>
            <person name="Barry K.W."/>
            <person name="Choi C."/>
            <person name="Clum A."/>
            <person name="Coughlan A.Y."/>
            <person name="Deshpande S."/>
            <person name="Douglass A.P."/>
            <person name="Hanson S.J."/>
            <person name="Klenk H.-P."/>
            <person name="LaButti K.M."/>
            <person name="Lapidus A."/>
            <person name="Lindquist E.A."/>
            <person name="Lipzen A.M."/>
            <person name="Meier-Kolthoff J.P."/>
            <person name="Ohm R.A."/>
            <person name="Otillar R.P."/>
            <person name="Pangilinan J.L."/>
            <person name="Peng Y."/>
            <person name="Rokas A."/>
            <person name="Rosa C.A."/>
            <person name="Scheuner C."/>
            <person name="Sibirny A.A."/>
            <person name="Slot J.C."/>
            <person name="Stielow J.B."/>
            <person name="Sun H."/>
            <person name="Kurtzman C.P."/>
            <person name="Blackwell M."/>
            <person name="Grigoriev I.V."/>
            <person name="Jeffries T.W."/>
        </authorList>
    </citation>
    <scope>NUCLEOTIDE SEQUENCE [LARGE SCALE GENOMIC DNA]</scope>
    <source>
        <strain evidence="5">NRRL Y-1626</strain>
    </source>
</reference>
<organism evidence="4 5">
    <name type="scientific">Hanseniaspora valbyensis NRRL Y-1626</name>
    <dbReference type="NCBI Taxonomy" id="766949"/>
    <lineage>
        <taxon>Eukaryota</taxon>
        <taxon>Fungi</taxon>
        <taxon>Dikarya</taxon>
        <taxon>Ascomycota</taxon>
        <taxon>Saccharomycotina</taxon>
        <taxon>Saccharomycetes</taxon>
        <taxon>Saccharomycodales</taxon>
        <taxon>Saccharomycodaceae</taxon>
        <taxon>Hanseniaspora</taxon>
    </lineage>
</organism>
<protein>
    <recommendedName>
        <fullName evidence="3">Abscisic acid G-protein coupled receptor-like domain-containing protein</fullName>
    </recommendedName>
</protein>
<evidence type="ECO:0000256" key="1">
    <source>
        <dbReference type="SAM" id="Phobius"/>
    </source>
</evidence>
<evidence type="ECO:0000313" key="4">
    <source>
        <dbReference type="EMBL" id="OBA25887.1"/>
    </source>
</evidence>
<keyword evidence="1" id="KW-0472">Membrane</keyword>
<sequence>MIFLLFTIPIVTSLAYVVSDRFLYLNINKLTTNDPAVSITNNTSHKLKTFNKLYILSDKKWNYKLKLLFNSTIILYFNVITIIIYEIIQYEHIDENSSANRMDNEDRLQQYFLITYCIPLMMQLLSILLSFVFPFIIITLGIKKFNLTQQKNLIITSTALTAIAYQLIINNIINLHNEEASILLKLALLGLIFMSSLSAIGCVVTTYYHYFLSKNKGNYPEGKKKYSPIKLIKKIIETPNDTILYSCLMDLIFLYYCNFKNLLTIFIKIPKNLANLDIIYGLDKITKDKNSNKESSNPIVVTIVNIINLFYYSQDEKVDQVLMVKVISILLSFSLFLLCFNYILSFLRNGLNILMYYFDIHQESIISDKPTVTITPVITNNQELPIFNSNVGTNSRASLPSHIKNFIFLEFLGIYILATILVILKLFLTKEFEEYLSRYVLNNWMSINVQKSQSTVINIDTENEKSFFLIECMKWIVNVKQFPLLNKLVIINFKDNESILDNVQVLFDMSFEITWGILIIAILAFEISRIKHSDSTEHLFIHSVISSYRNIKRKIIQ</sequence>
<feature type="transmembrane region" description="Helical" evidence="1">
    <location>
        <begin position="154"/>
        <end position="174"/>
    </location>
</feature>
<feature type="transmembrane region" description="Helical" evidence="1">
    <location>
        <begin position="406"/>
        <end position="428"/>
    </location>
</feature>
<feature type="signal peptide" evidence="2">
    <location>
        <begin position="1"/>
        <end position="15"/>
    </location>
</feature>
<keyword evidence="5" id="KW-1185">Reference proteome</keyword>
<feature type="transmembrane region" description="Helical" evidence="1">
    <location>
        <begin position="186"/>
        <end position="210"/>
    </location>
</feature>
<keyword evidence="1" id="KW-1133">Transmembrane helix</keyword>
<gene>
    <name evidence="4" type="ORF">HANVADRAFT_49649</name>
</gene>
<dbReference type="Pfam" id="PF12430">
    <property type="entry name" value="ABA_GPCR"/>
    <property type="match status" value="1"/>
</dbReference>
<proteinExistence type="predicted"/>
<keyword evidence="1" id="KW-0812">Transmembrane</keyword>
<evidence type="ECO:0000256" key="2">
    <source>
        <dbReference type="SAM" id="SignalP"/>
    </source>
</evidence>
<comment type="caution">
    <text evidence="4">The sequence shown here is derived from an EMBL/GenBank/DDBJ whole genome shotgun (WGS) entry which is preliminary data.</text>
</comment>